<protein>
    <recommendedName>
        <fullName evidence="6">NAD-dependent protein deacetylase</fullName>
        <ecNumber evidence="6">2.3.1.286</ecNumber>
    </recommendedName>
</protein>
<comment type="similarity">
    <text evidence="1 6">Belongs to the sirtuin family. Class I subfamily.</text>
</comment>
<feature type="binding site" evidence="9 10">
    <location>
        <position position="191"/>
    </location>
    <ligand>
        <name>Zn(2+)</name>
        <dbReference type="ChEBI" id="CHEBI:29105"/>
    </ligand>
</feature>
<dbReference type="InterPro" id="IPR017328">
    <property type="entry name" value="Sirtuin_class_I"/>
</dbReference>
<gene>
    <name evidence="13" type="ORF">ACHAWO_012254</name>
</gene>
<dbReference type="InterPro" id="IPR003000">
    <property type="entry name" value="Sirtuin"/>
</dbReference>
<dbReference type="Pfam" id="PF02146">
    <property type="entry name" value="SIR2"/>
    <property type="match status" value="1"/>
</dbReference>
<keyword evidence="3 6" id="KW-0479">Metal-binding</keyword>
<dbReference type="Gene3D" id="3.30.1600.10">
    <property type="entry name" value="SIR2/SIRT2 'Small Domain"/>
    <property type="match status" value="1"/>
</dbReference>
<feature type="binding site" evidence="8">
    <location>
        <begin position="160"/>
        <end position="163"/>
    </location>
    <ligand>
        <name>NAD(+)</name>
        <dbReference type="ChEBI" id="CHEBI:57540"/>
    </ligand>
</feature>
<feature type="compositionally biased region" description="Polar residues" evidence="11">
    <location>
        <begin position="1"/>
        <end position="19"/>
    </location>
</feature>
<dbReference type="PANTHER" id="PTHR11085">
    <property type="entry name" value="NAD-DEPENDENT PROTEIN DEACYLASE SIRTUIN-5, MITOCHONDRIAL-RELATED"/>
    <property type="match status" value="1"/>
</dbReference>
<feature type="region of interest" description="Disordered" evidence="11">
    <location>
        <begin position="1"/>
        <end position="31"/>
    </location>
</feature>
<dbReference type="EMBL" id="JALLPJ020001090">
    <property type="protein sequence ID" value="KAL3776622.1"/>
    <property type="molecule type" value="Genomic_DNA"/>
</dbReference>
<comment type="caution">
    <text evidence="13">The sequence shown here is derived from an EMBL/GenBank/DDBJ whole genome shotgun (WGS) entry which is preliminary data.</text>
</comment>
<evidence type="ECO:0000256" key="6">
    <source>
        <dbReference type="PIRNR" id="PIRNR037938"/>
    </source>
</evidence>
<dbReference type="EC" id="2.3.1.286" evidence="6"/>
<evidence type="ECO:0000256" key="2">
    <source>
        <dbReference type="ARBA" id="ARBA00022679"/>
    </source>
</evidence>
<dbReference type="InterPro" id="IPR026591">
    <property type="entry name" value="Sirtuin_cat_small_dom_sf"/>
</dbReference>
<evidence type="ECO:0000256" key="4">
    <source>
        <dbReference type="ARBA" id="ARBA00022833"/>
    </source>
</evidence>
<dbReference type="GO" id="GO:0070403">
    <property type="term" value="F:NAD+ binding"/>
    <property type="evidence" value="ECO:0007669"/>
    <property type="project" value="UniProtKB-UniRule"/>
</dbReference>
<dbReference type="GO" id="GO:0008270">
    <property type="term" value="F:zinc ion binding"/>
    <property type="evidence" value="ECO:0007669"/>
    <property type="project" value="UniProtKB-UniRule"/>
</dbReference>
<comment type="cofactor">
    <cofactor evidence="9">
        <name>Zn(2+)</name>
        <dbReference type="ChEBI" id="CHEBI:29105"/>
    </cofactor>
    <text evidence="9">Binds 1 zinc ion per subunit.</text>
</comment>
<dbReference type="AlphaFoldDB" id="A0ABD3NLH9"/>
<dbReference type="PIRSF" id="PIRSF037938">
    <property type="entry name" value="SIR2_euk"/>
    <property type="match status" value="1"/>
</dbReference>
<accession>A0ABD3NLH9</accession>
<evidence type="ECO:0000256" key="3">
    <source>
        <dbReference type="ARBA" id="ARBA00022723"/>
    </source>
</evidence>
<evidence type="ECO:0000259" key="12">
    <source>
        <dbReference type="PROSITE" id="PS50305"/>
    </source>
</evidence>
<dbReference type="SUPFAM" id="SSF52467">
    <property type="entry name" value="DHS-like NAD/FAD-binding domain"/>
    <property type="match status" value="1"/>
</dbReference>
<dbReference type="PANTHER" id="PTHR11085:SF6">
    <property type="entry name" value="NAD-DEPENDENT PROTEIN DEACETYLASE SIRTUIN-2"/>
    <property type="match status" value="1"/>
</dbReference>
<feature type="domain" description="Deacetylase sirtuin-type" evidence="12">
    <location>
        <begin position="49"/>
        <end position="326"/>
    </location>
</feature>
<evidence type="ECO:0000256" key="8">
    <source>
        <dbReference type="PIRSR" id="PIRSR037938-2"/>
    </source>
</evidence>
<keyword evidence="4 6" id="KW-0862">Zinc</keyword>
<comment type="catalytic activity">
    <reaction evidence="6">
        <text>N(6)-acetyl-L-lysyl-[protein] + NAD(+) + H2O = 2''-O-acetyl-ADP-D-ribose + nicotinamide + L-lysyl-[protein]</text>
        <dbReference type="Rhea" id="RHEA:43636"/>
        <dbReference type="Rhea" id="RHEA-COMP:9752"/>
        <dbReference type="Rhea" id="RHEA-COMP:10731"/>
        <dbReference type="ChEBI" id="CHEBI:15377"/>
        <dbReference type="ChEBI" id="CHEBI:17154"/>
        <dbReference type="ChEBI" id="CHEBI:29969"/>
        <dbReference type="ChEBI" id="CHEBI:57540"/>
        <dbReference type="ChEBI" id="CHEBI:61930"/>
        <dbReference type="ChEBI" id="CHEBI:83767"/>
        <dbReference type="EC" id="2.3.1.286"/>
    </reaction>
</comment>
<evidence type="ECO:0000256" key="10">
    <source>
        <dbReference type="PROSITE-ProRule" id="PRU00236"/>
    </source>
</evidence>
<evidence type="ECO:0000313" key="13">
    <source>
        <dbReference type="EMBL" id="KAL3776622.1"/>
    </source>
</evidence>
<feature type="binding site" evidence="9 10">
    <location>
        <position position="216"/>
    </location>
    <ligand>
        <name>Zn(2+)</name>
        <dbReference type="ChEBI" id="CHEBI:29105"/>
    </ligand>
</feature>
<keyword evidence="14" id="KW-1185">Reference proteome</keyword>
<dbReference type="GO" id="GO:0034979">
    <property type="term" value="F:NAD-dependent protein lysine deacetylase activity"/>
    <property type="evidence" value="ECO:0007669"/>
    <property type="project" value="UniProtKB-EC"/>
</dbReference>
<feature type="binding site" evidence="8">
    <location>
        <begin position="278"/>
        <end position="280"/>
    </location>
    <ligand>
        <name>NAD(+)</name>
        <dbReference type="ChEBI" id="CHEBI:57540"/>
    </ligand>
</feature>
<feature type="binding site" evidence="9 10">
    <location>
        <position position="188"/>
    </location>
    <ligand>
        <name>Zn(2+)</name>
        <dbReference type="ChEBI" id="CHEBI:29105"/>
    </ligand>
</feature>
<dbReference type="Proteomes" id="UP001530400">
    <property type="component" value="Unassembled WGS sequence"/>
</dbReference>
<feature type="binding site" evidence="9 10">
    <location>
        <position position="213"/>
    </location>
    <ligand>
        <name>Zn(2+)</name>
        <dbReference type="ChEBI" id="CHEBI:29105"/>
    </ligand>
</feature>
<keyword evidence="2 6" id="KW-0808">Transferase</keyword>
<evidence type="ECO:0000256" key="11">
    <source>
        <dbReference type="SAM" id="MobiDB-lite"/>
    </source>
</evidence>
<proteinExistence type="inferred from homology"/>
<keyword evidence="5 6" id="KW-0520">NAD</keyword>
<reference evidence="13 14" key="1">
    <citation type="submission" date="2024-10" db="EMBL/GenBank/DDBJ databases">
        <title>Updated reference genomes for cyclostephanoid diatoms.</title>
        <authorList>
            <person name="Roberts W.R."/>
            <person name="Alverson A.J."/>
        </authorList>
    </citation>
    <scope>NUCLEOTIDE SEQUENCE [LARGE SCALE GENOMIC DNA]</scope>
    <source>
        <strain evidence="13 14">AJA010-31</strain>
    </source>
</reference>
<feature type="active site" description="Proton acceptor" evidence="7 10">
    <location>
        <position position="180"/>
    </location>
</feature>
<dbReference type="InterPro" id="IPR050134">
    <property type="entry name" value="NAD-dep_sirtuin_deacylases"/>
</dbReference>
<feature type="binding site" evidence="8">
    <location>
        <position position="312"/>
    </location>
    <ligand>
        <name>NAD(+)</name>
        <dbReference type="ChEBI" id="CHEBI:57540"/>
    </ligand>
</feature>
<organism evidence="13 14">
    <name type="scientific">Cyclotella atomus</name>
    <dbReference type="NCBI Taxonomy" id="382360"/>
    <lineage>
        <taxon>Eukaryota</taxon>
        <taxon>Sar</taxon>
        <taxon>Stramenopiles</taxon>
        <taxon>Ochrophyta</taxon>
        <taxon>Bacillariophyta</taxon>
        <taxon>Coscinodiscophyceae</taxon>
        <taxon>Thalassiosirophycidae</taxon>
        <taxon>Stephanodiscales</taxon>
        <taxon>Stephanodiscaceae</taxon>
        <taxon>Cyclotella</taxon>
    </lineage>
</organism>
<evidence type="ECO:0000256" key="7">
    <source>
        <dbReference type="PIRSR" id="PIRSR037938-1"/>
    </source>
</evidence>
<evidence type="ECO:0000256" key="9">
    <source>
        <dbReference type="PIRSR" id="PIRSR037938-3"/>
    </source>
</evidence>
<sequence length="339" mass="37426">MGKSKSQGGSHSLEDSANNGVLPKSKKDDDISSLTEGLNSVSIGANAGSDDVPDAIKCVADLISSNKYKNIVVLSGAGISCNAGIPDFRTEGTGLYDNLQKYNLPYPEAVFDLSFYKNNPDPFVQLASELWPGLKHSPTVTHSFIALLEKKGLLLRNYTQNIDMLDVLAGVSEDKMIECHGHFRTASCTKCSRTFDGEECKHVIVEEKKVPKCKHCGGYVKPDIVFFGESLPTRFHKFVKHDTMNADLLIVMGTSLMVGPVNMIPEMVRRKIPRILFNRELVGTFKKPNGMNTRRKSYDTSAQRDIFHGGDCDESIKSLCALLGWEDELNELNASTRLD</sequence>
<evidence type="ECO:0000256" key="1">
    <source>
        <dbReference type="ARBA" id="ARBA00006924"/>
    </source>
</evidence>
<dbReference type="InterPro" id="IPR026590">
    <property type="entry name" value="Ssirtuin_cat_dom"/>
</dbReference>
<feature type="binding site" evidence="8">
    <location>
        <begin position="254"/>
        <end position="255"/>
    </location>
    <ligand>
        <name>NAD(+)</name>
        <dbReference type="ChEBI" id="CHEBI:57540"/>
    </ligand>
</feature>
<name>A0ABD3NLH9_9STRA</name>
<dbReference type="Gene3D" id="3.40.50.1220">
    <property type="entry name" value="TPP-binding domain"/>
    <property type="match status" value="1"/>
</dbReference>
<evidence type="ECO:0000313" key="14">
    <source>
        <dbReference type="Proteomes" id="UP001530400"/>
    </source>
</evidence>
<dbReference type="InterPro" id="IPR029035">
    <property type="entry name" value="DHS-like_NAD/FAD-binding_dom"/>
</dbReference>
<evidence type="ECO:0000256" key="5">
    <source>
        <dbReference type="ARBA" id="ARBA00023027"/>
    </source>
</evidence>
<dbReference type="PROSITE" id="PS50305">
    <property type="entry name" value="SIRTUIN"/>
    <property type="match status" value="1"/>
</dbReference>
<feature type="binding site" evidence="8">
    <location>
        <begin position="87"/>
        <end position="89"/>
    </location>
    <ligand>
        <name>NAD(+)</name>
        <dbReference type="ChEBI" id="CHEBI:57540"/>
    </ligand>
</feature>